<proteinExistence type="predicted"/>
<dbReference type="RefSeq" id="WP_105484116.1">
    <property type="nucleotide sequence ID" value="NZ_NIGF01000011.1"/>
</dbReference>
<sequence>MQNTQLENYLRNLKARLHGLTSVQRESEMREVQQHLEALVAWHIQQGKSPDDATQAAIQQFGAPTKLGSELNGIAFGKRVVSKCAWVGRAFLIWCCWAAGQFLLLSMNEKPSDSPHLLWSHWITSAMLATWVLFSNPLIDKAVKKWNSRHNVA</sequence>
<dbReference type="AlphaFoldDB" id="A0A2S8SRN7"/>
<organism evidence="2 3">
    <name type="scientific">Abditibacterium utsteinense</name>
    <dbReference type="NCBI Taxonomy" id="1960156"/>
    <lineage>
        <taxon>Bacteria</taxon>
        <taxon>Pseudomonadati</taxon>
        <taxon>Abditibacteriota</taxon>
        <taxon>Abditibacteriia</taxon>
        <taxon>Abditibacteriales</taxon>
        <taxon>Abditibacteriaceae</taxon>
        <taxon>Abditibacterium</taxon>
    </lineage>
</organism>
<protein>
    <submittedName>
        <fullName evidence="2">Uncharacterized protein</fullName>
    </submittedName>
</protein>
<accession>A0A2S8SRN7</accession>
<gene>
    <name evidence="2" type="ORF">B1R32_11134</name>
</gene>
<reference evidence="2 3" key="1">
    <citation type="journal article" date="2018" name="Syst. Appl. Microbiol.">
        <title>Abditibacterium utsteinense sp. nov., the first cultivated member of candidate phylum FBP, isolated from ice-free Antarctic soil samples.</title>
        <authorList>
            <person name="Tahon G."/>
            <person name="Tytgat B."/>
            <person name="Lebbe L."/>
            <person name="Carlier A."/>
            <person name="Willems A."/>
        </authorList>
    </citation>
    <scope>NUCLEOTIDE SEQUENCE [LARGE SCALE GENOMIC DNA]</scope>
    <source>
        <strain evidence="2 3">LMG 29911</strain>
    </source>
</reference>
<dbReference type="InParanoid" id="A0A2S8SRN7"/>
<dbReference type="NCBIfam" id="NF038403">
    <property type="entry name" value="perm_prefix_1"/>
    <property type="match status" value="1"/>
</dbReference>
<keyword evidence="1" id="KW-0472">Membrane</keyword>
<feature type="transmembrane region" description="Helical" evidence="1">
    <location>
        <begin position="86"/>
        <end position="107"/>
    </location>
</feature>
<keyword evidence="1" id="KW-0812">Transmembrane</keyword>
<dbReference type="Proteomes" id="UP000237684">
    <property type="component" value="Unassembled WGS sequence"/>
</dbReference>
<evidence type="ECO:0000313" key="2">
    <source>
        <dbReference type="EMBL" id="PQV63473.1"/>
    </source>
</evidence>
<name>A0A2S8SRN7_9BACT</name>
<dbReference type="InterPro" id="IPR047928">
    <property type="entry name" value="Perm_prefix_1"/>
</dbReference>
<feature type="transmembrane region" description="Helical" evidence="1">
    <location>
        <begin position="119"/>
        <end position="139"/>
    </location>
</feature>
<evidence type="ECO:0000256" key="1">
    <source>
        <dbReference type="SAM" id="Phobius"/>
    </source>
</evidence>
<dbReference type="OrthoDB" id="2192428at2"/>
<evidence type="ECO:0000313" key="3">
    <source>
        <dbReference type="Proteomes" id="UP000237684"/>
    </source>
</evidence>
<keyword evidence="1" id="KW-1133">Transmembrane helix</keyword>
<comment type="caution">
    <text evidence="2">The sequence shown here is derived from an EMBL/GenBank/DDBJ whole genome shotgun (WGS) entry which is preliminary data.</text>
</comment>
<keyword evidence="3" id="KW-1185">Reference proteome</keyword>
<dbReference type="EMBL" id="NIGF01000011">
    <property type="protein sequence ID" value="PQV63473.1"/>
    <property type="molecule type" value="Genomic_DNA"/>
</dbReference>